<evidence type="ECO:0000313" key="3">
    <source>
        <dbReference type="Proteomes" id="UP001596512"/>
    </source>
</evidence>
<feature type="region of interest" description="Disordered" evidence="1">
    <location>
        <begin position="100"/>
        <end position="125"/>
    </location>
</feature>
<proteinExistence type="predicted"/>
<comment type="caution">
    <text evidence="2">The sequence shown here is derived from an EMBL/GenBank/DDBJ whole genome shotgun (WGS) entry which is preliminary data.</text>
</comment>
<gene>
    <name evidence="2" type="ORF">ACFQV2_03465</name>
</gene>
<evidence type="ECO:0000256" key="1">
    <source>
        <dbReference type="SAM" id="MobiDB-lite"/>
    </source>
</evidence>
<dbReference type="EMBL" id="JBHTEY010000004">
    <property type="protein sequence ID" value="MFC7612837.1"/>
    <property type="molecule type" value="Genomic_DNA"/>
</dbReference>
<protein>
    <submittedName>
        <fullName evidence="2">Uncharacterized protein</fullName>
    </submittedName>
</protein>
<sequence length="220" mass="22821">MSFAFASRTGPDVLVVVGADALATEVLDALSGAAQGTGKRLVLVFGRITDDAAGVMGYAGADCAVFLRLPNHRDAQQAADYLGKHFTFVVNGFSISEGRTDQWSESRTRSTSSTTGTSQTWGSSSSVGLNGALSAGRNFGNTVSDSFTSGSSDTTGHGGSTQATWSSTAGRVHEHVVPPETFQRLDDGLMLVVRDRTVVLAVCDHTIASSRSASAVPWGG</sequence>
<accession>A0ABW2TGI8</accession>
<evidence type="ECO:0000313" key="2">
    <source>
        <dbReference type="EMBL" id="MFC7612837.1"/>
    </source>
</evidence>
<reference evidence="3" key="1">
    <citation type="journal article" date="2019" name="Int. J. Syst. Evol. Microbiol.">
        <title>The Global Catalogue of Microorganisms (GCM) 10K type strain sequencing project: providing services to taxonomists for standard genome sequencing and annotation.</title>
        <authorList>
            <consortium name="The Broad Institute Genomics Platform"/>
            <consortium name="The Broad Institute Genome Sequencing Center for Infectious Disease"/>
            <person name="Wu L."/>
            <person name="Ma J."/>
        </authorList>
    </citation>
    <scope>NUCLEOTIDE SEQUENCE [LARGE SCALE GENOMIC DNA]</scope>
    <source>
        <strain evidence="3">JCM 17695</strain>
    </source>
</reference>
<organism evidence="2 3">
    <name type="scientific">Actinokineospora soli</name>
    <dbReference type="NCBI Taxonomy" id="1048753"/>
    <lineage>
        <taxon>Bacteria</taxon>
        <taxon>Bacillati</taxon>
        <taxon>Actinomycetota</taxon>
        <taxon>Actinomycetes</taxon>
        <taxon>Pseudonocardiales</taxon>
        <taxon>Pseudonocardiaceae</taxon>
        <taxon>Actinokineospora</taxon>
    </lineage>
</organism>
<feature type="region of interest" description="Disordered" evidence="1">
    <location>
        <begin position="145"/>
        <end position="169"/>
    </location>
</feature>
<dbReference type="Proteomes" id="UP001596512">
    <property type="component" value="Unassembled WGS sequence"/>
</dbReference>
<keyword evidence="3" id="KW-1185">Reference proteome</keyword>
<name>A0ABW2TGI8_9PSEU</name>
<feature type="compositionally biased region" description="Low complexity" evidence="1">
    <location>
        <begin position="145"/>
        <end position="155"/>
    </location>
</feature>
<feature type="compositionally biased region" description="Low complexity" evidence="1">
    <location>
        <begin position="109"/>
        <end position="125"/>
    </location>
</feature>